<reference evidence="2" key="1">
    <citation type="journal article" date="2020" name="Viruses">
        <title>Lactococcus Ceduovirus Phages Isolated from Industrial Dairy Plants-from Physiological to Genomic Analyses.</title>
        <authorList>
            <person name="Chmielewska-Jeznach M."/>
            <person name="Bardowski J.K."/>
            <person name="Szczepankowska A.K."/>
        </authorList>
    </citation>
    <scope>NUCLEOTIDE SEQUENCE [LARGE SCALE GENOMIC DNA]</scope>
</reference>
<name>A0A678VH96_9CAUD</name>
<evidence type="ECO:0000313" key="1">
    <source>
        <dbReference type="EMBL" id="AXY83809.1"/>
    </source>
</evidence>
<dbReference type="EMBL" id="MH779526">
    <property type="protein sequence ID" value="AXY83809.1"/>
    <property type="molecule type" value="Genomic_DNA"/>
</dbReference>
<sequence>MELQKREKETLGFYSFRIGYFYEHERIEARKAINEDLSDLLEEGKLSEEEYDEMLKKLDEIDEDMKEV</sequence>
<protein>
    <submittedName>
        <fullName evidence="1">Uncharacterized protein</fullName>
    </submittedName>
</protein>
<gene>
    <name evidence="1" type="ORF">bIBBL81_gp37</name>
</gene>
<organism evidence="1 2">
    <name type="scientific">Lactococcus phage vB_Llc_bIBBL81</name>
    <dbReference type="NCBI Taxonomy" id="2305488"/>
    <lineage>
        <taxon>Viruses</taxon>
        <taxon>Duplodnaviria</taxon>
        <taxon>Heunggongvirae</taxon>
        <taxon>Uroviricota</taxon>
        <taxon>Caudoviricetes</taxon>
        <taxon>Ceduovirus</taxon>
        <taxon>Ceduovirus bIBBA3</taxon>
    </lineage>
</organism>
<dbReference type="Proteomes" id="UP000502091">
    <property type="component" value="Segment"/>
</dbReference>
<proteinExistence type="predicted"/>
<evidence type="ECO:0000313" key="2">
    <source>
        <dbReference type="Proteomes" id="UP000502091"/>
    </source>
</evidence>
<accession>A0A678VH96</accession>